<keyword evidence="4" id="KW-1003">Cell membrane</keyword>
<protein>
    <submittedName>
        <fullName evidence="11">Amino acid ABC transporter permease</fullName>
    </submittedName>
</protein>
<dbReference type="CDD" id="cd06261">
    <property type="entry name" value="TM_PBP2"/>
    <property type="match status" value="1"/>
</dbReference>
<dbReference type="Gene3D" id="1.10.3720.10">
    <property type="entry name" value="MetI-like"/>
    <property type="match status" value="1"/>
</dbReference>
<feature type="transmembrane region" description="Helical" evidence="9">
    <location>
        <begin position="131"/>
        <end position="153"/>
    </location>
</feature>
<keyword evidence="3 9" id="KW-0813">Transport</keyword>
<evidence type="ECO:0000313" key="11">
    <source>
        <dbReference type="EMBL" id="MBF4808489.1"/>
    </source>
</evidence>
<evidence type="ECO:0000256" key="1">
    <source>
        <dbReference type="ARBA" id="ARBA00004651"/>
    </source>
</evidence>
<evidence type="ECO:0000256" key="3">
    <source>
        <dbReference type="ARBA" id="ARBA00022448"/>
    </source>
</evidence>
<proteinExistence type="inferred from homology"/>
<dbReference type="EMBL" id="JABZGW010000400">
    <property type="protein sequence ID" value="MBF4808489.1"/>
    <property type="molecule type" value="Genomic_DNA"/>
</dbReference>
<evidence type="ECO:0000259" key="10">
    <source>
        <dbReference type="PROSITE" id="PS50928"/>
    </source>
</evidence>
<keyword evidence="5 9" id="KW-0812">Transmembrane</keyword>
<dbReference type="Proteomes" id="UP000698335">
    <property type="component" value="Unassembled WGS sequence"/>
</dbReference>
<dbReference type="AlphaFoldDB" id="A0A930YQ72"/>
<keyword evidence="8 9" id="KW-0472">Membrane</keyword>
<sequence>MDWGFIGKYLPLYATAARITIGISFFGIVASLIVGLICMVVVQAKTPVLRQCVSVYVELSRNTPLLVQLFLIYFGLTKIGIKMDAEVAAVVGLTFLGGSYMAEALRSGFDSVERIQEESAWVLGLSQKQSFWYVVLPQALSVSLPSLIANTVFLIKESSVVSAIALADLMFVAKDLIGMMYNTTEALFMLVVAYILILVPVSFMGSWLERRFDYARR</sequence>
<dbReference type="InterPro" id="IPR035906">
    <property type="entry name" value="MetI-like_sf"/>
</dbReference>
<feature type="domain" description="ABC transmembrane type-1" evidence="10">
    <location>
        <begin position="17"/>
        <end position="202"/>
    </location>
</feature>
<reference evidence="11" key="1">
    <citation type="submission" date="2020-04" db="EMBL/GenBank/DDBJ databases">
        <title>Deep metagenomics examines the oral microbiome during advanced dental caries in children, revealing novel taxa and co-occurrences with host molecules.</title>
        <authorList>
            <person name="Baker J.L."/>
            <person name="Morton J.T."/>
            <person name="Dinis M."/>
            <person name="Alvarez R."/>
            <person name="Tran N.C."/>
            <person name="Knight R."/>
            <person name="Edlund A."/>
        </authorList>
    </citation>
    <scope>NUCLEOTIDE SEQUENCE</scope>
    <source>
        <strain evidence="11">JCVI_38_bin.5</strain>
    </source>
</reference>
<feature type="transmembrane region" description="Helical" evidence="9">
    <location>
        <begin position="20"/>
        <end position="42"/>
    </location>
</feature>
<organism evidence="11 12">
    <name type="scientific">Lancefieldella rimae</name>
    <dbReference type="NCBI Taxonomy" id="1383"/>
    <lineage>
        <taxon>Bacteria</taxon>
        <taxon>Bacillati</taxon>
        <taxon>Actinomycetota</taxon>
        <taxon>Coriobacteriia</taxon>
        <taxon>Coriobacteriales</taxon>
        <taxon>Atopobiaceae</taxon>
        <taxon>Lancefieldella</taxon>
    </lineage>
</organism>
<dbReference type="InterPro" id="IPR010065">
    <property type="entry name" value="AA_ABC_transptr_permease_3TM"/>
</dbReference>
<gene>
    <name evidence="11" type="ORF">HXK26_07340</name>
</gene>
<dbReference type="GO" id="GO:0006865">
    <property type="term" value="P:amino acid transport"/>
    <property type="evidence" value="ECO:0007669"/>
    <property type="project" value="UniProtKB-KW"/>
</dbReference>
<evidence type="ECO:0000256" key="8">
    <source>
        <dbReference type="ARBA" id="ARBA00023136"/>
    </source>
</evidence>
<evidence type="ECO:0000256" key="2">
    <source>
        <dbReference type="ARBA" id="ARBA00010072"/>
    </source>
</evidence>
<comment type="subcellular location">
    <subcellularLocation>
        <location evidence="1 9">Cell membrane</location>
        <topology evidence="1 9">Multi-pass membrane protein</topology>
    </subcellularLocation>
</comment>
<name>A0A930YQ72_9ACTN</name>
<dbReference type="InterPro" id="IPR000515">
    <property type="entry name" value="MetI-like"/>
</dbReference>
<feature type="transmembrane region" description="Helical" evidence="9">
    <location>
        <begin position="63"/>
        <end position="81"/>
    </location>
</feature>
<feature type="transmembrane region" description="Helical" evidence="9">
    <location>
        <begin position="187"/>
        <end position="208"/>
    </location>
</feature>
<comment type="similarity">
    <text evidence="2">Belongs to the binding-protein-dependent transport system permease family. HisMQ subfamily.</text>
</comment>
<dbReference type="GO" id="GO:0022857">
    <property type="term" value="F:transmembrane transporter activity"/>
    <property type="evidence" value="ECO:0007669"/>
    <property type="project" value="InterPro"/>
</dbReference>
<dbReference type="NCBIfam" id="TIGR01726">
    <property type="entry name" value="HEQRo_perm_3TM"/>
    <property type="match status" value="1"/>
</dbReference>
<evidence type="ECO:0000256" key="4">
    <source>
        <dbReference type="ARBA" id="ARBA00022475"/>
    </source>
</evidence>
<dbReference type="PANTHER" id="PTHR30614">
    <property type="entry name" value="MEMBRANE COMPONENT OF AMINO ACID ABC TRANSPORTER"/>
    <property type="match status" value="1"/>
</dbReference>
<keyword evidence="6" id="KW-0029">Amino-acid transport</keyword>
<evidence type="ECO:0000256" key="5">
    <source>
        <dbReference type="ARBA" id="ARBA00022692"/>
    </source>
</evidence>
<evidence type="ECO:0000256" key="9">
    <source>
        <dbReference type="RuleBase" id="RU363032"/>
    </source>
</evidence>
<evidence type="ECO:0000256" key="7">
    <source>
        <dbReference type="ARBA" id="ARBA00022989"/>
    </source>
</evidence>
<dbReference type="Pfam" id="PF00528">
    <property type="entry name" value="BPD_transp_1"/>
    <property type="match status" value="1"/>
</dbReference>
<evidence type="ECO:0000313" key="12">
    <source>
        <dbReference type="Proteomes" id="UP000698335"/>
    </source>
</evidence>
<evidence type="ECO:0000256" key="6">
    <source>
        <dbReference type="ARBA" id="ARBA00022970"/>
    </source>
</evidence>
<accession>A0A930YQ72</accession>
<keyword evidence="7 9" id="KW-1133">Transmembrane helix</keyword>
<dbReference type="PANTHER" id="PTHR30614:SF37">
    <property type="entry name" value="AMINO-ACID ABC TRANSPORTER PERMEASE PROTEIN YHDX-RELATED"/>
    <property type="match status" value="1"/>
</dbReference>
<dbReference type="InterPro" id="IPR043429">
    <property type="entry name" value="ArtM/GltK/GlnP/TcyL/YhdX-like"/>
</dbReference>
<dbReference type="SUPFAM" id="SSF161098">
    <property type="entry name" value="MetI-like"/>
    <property type="match status" value="1"/>
</dbReference>
<comment type="caution">
    <text evidence="11">The sequence shown here is derived from an EMBL/GenBank/DDBJ whole genome shotgun (WGS) entry which is preliminary data.</text>
</comment>
<dbReference type="PROSITE" id="PS50928">
    <property type="entry name" value="ABC_TM1"/>
    <property type="match status" value="1"/>
</dbReference>
<dbReference type="GO" id="GO:0043190">
    <property type="term" value="C:ATP-binding cassette (ABC) transporter complex"/>
    <property type="evidence" value="ECO:0007669"/>
    <property type="project" value="InterPro"/>
</dbReference>